<evidence type="ECO:0000313" key="4">
    <source>
        <dbReference type="Proteomes" id="UP000231919"/>
    </source>
</evidence>
<dbReference type="AlphaFoldDB" id="A0A2M9XLK7"/>
<feature type="transmembrane region" description="Helical" evidence="1">
    <location>
        <begin position="7"/>
        <end position="26"/>
    </location>
</feature>
<dbReference type="InterPro" id="IPR025058">
    <property type="entry name" value="DUF3995"/>
</dbReference>
<sequence>MEPIAQITSWISGTILFVLSGLHFYWVAGGTKGKNRAIPEVQGKPAFQPGKLTTATVGILLFLAALFPIGLRMQAPFGIFRNLLEYGTVFLSFVFLLRAIGDFKLVGFFKRIRGTDFAKYDDLYYSPLCLILSLLLFVSRF</sequence>
<dbReference type="Proteomes" id="UP000276407">
    <property type="component" value="Chromosome 1"/>
</dbReference>
<name>A0A2M9XLK7_9LEPT</name>
<feature type="transmembrane region" description="Helical" evidence="1">
    <location>
        <begin position="123"/>
        <end position="139"/>
    </location>
</feature>
<dbReference type="Proteomes" id="UP000231919">
    <property type="component" value="Unassembled WGS sequence"/>
</dbReference>
<keyword evidence="1" id="KW-1133">Transmembrane helix</keyword>
<evidence type="ECO:0000313" key="3">
    <source>
        <dbReference type="EMBL" id="PJZ30294.1"/>
    </source>
</evidence>
<dbReference type="EMBL" id="CP033614">
    <property type="protein sequence ID" value="AYV55108.1"/>
    <property type="molecule type" value="Genomic_DNA"/>
</dbReference>
<keyword evidence="1" id="KW-0472">Membrane</keyword>
<dbReference type="KEGG" id="lkm:EFP84_06010"/>
<keyword evidence="1" id="KW-0812">Transmembrane</keyword>
<feature type="transmembrane region" description="Helical" evidence="1">
    <location>
        <begin position="83"/>
        <end position="103"/>
    </location>
</feature>
<keyword evidence="4" id="KW-1185">Reference proteome</keyword>
<dbReference type="EMBL" id="NPDP01000012">
    <property type="protein sequence ID" value="PJZ30294.1"/>
    <property type="molecule type" value="Genomic_DNA"/>
</dbReference>
<accession>A0A2M9XLK7</accession>
<protein>
    <submittedName>
        <fullName evidence="2">DUF3995 domain-containing protein</fullName>
    </submittedName>
</protein>
<dbReference type="RefSeq" id="WP_100738376.1">
    <property type="nucleotide sequence ID" value="NZ_CP033614.1"/>
</dbReference>
<gene>
    <name evidence="3" type="ORF">CH378_08690</name>
    <name evidence="2" type="ORF">EFP84_06010</name>
</gene>
<reference evidence="2 5" key="2">
    <citation type="submission" date="2018-11" db="EMBL/GenBank/DDBJ databases">
        <title>Complete genome sequence of Leptospira kmetyi isolate LS 001/16 from soil sample associated with a leptospirosis patient in Kelantan.</title>
        <authorList>
            <person name="Muhammad Yusoff F."/>
            <person name="Muhammad Yusoff S."/>
            <person name="Ahmad M.N."/>
            <person name="Yusof N.Y."/>
            <person name="Aziah I."/>
        </authorList>
    </citation>
    <scope>NUCLEOTIDE SEQUENCE [LARGE SCALE GENOMIC DNA]</scope>
    <source>
        <strain evidence="2 5">LS 001/16</strain>
    </source>
</reference>
<reference evidence="3 4" key="1">
    <citation type="submission" date="2017-07" db="EMBL/GenBank/DDBJ databases">
        <title>Leptospira spp. isolated from tropical soils.</title>
        <authorList>
            <person name="Thibeaux R."/>
            <person name="Iraola G."/>
            <person name="Ferres I."/>
            <person name="Bierque E."/>
            <person name="Girault D."/>
            <person name="Soupe-Gilbert M.-E."/>
            <person name="Picardeau M."/>
            <person name="Goarant C."/>
        </authorList>
    </citation>
    <scope>NUCLEOTIDE SEQUENCE [LARGE SCALE GENOMIC DNA]</scope>
    <source>
        <strain evidence="3 4">JW2-C-B1</strain>
    </source>
</reference>
<evidence type="ECO:0000313" key="2">
    <source>
        <dbReference type="EMBL" id="AYV55108.1"/>
    </source>
</evidence>
<feature type="transmembrane region" description="Helical" evidence="1">
    <location>
        <begin position="52"/>
        <end position="71"/>
    </location>
</feature>
<proteinExistence type="predicted"/>
<dbReference type="Pfam" id="PF13160">
    <property type="entry name" value="DUF3995"/>
    <property type="match status" value="1"/>
</dbReference>
<organism evidence="2 5">
    <name type="scientific">Leptospira kmetyi</name>
    <dbReference type="NCBI Taxonomy" id="408139"/>
    <lineage>
        <taxon>Bacteria</taxon>
        <taxon>Pseudomonadati</taxon>
        <taxon>Spirochaetota</taxon>
        <taxon>Spirochaetia</taxon>
        <taxon>Leptospirales</taxon>
        <taxon>Leptospiraceae</taxon>
        <taxon>Leptospira</taxon>
    </lineage>
</organism>
<evidence type="ECO:0000313" key="5">
    <source>
        <dbReference type="Proteomes" id="UP000276407"/>
    </source>
</evidence>
<evidence type="ECO:0000256" key="1">
    <source>
        <dbReference type="SAM" id="Phobius"/>
    </source>
</evidence>
<dbReference type="OrthoDB" id="8590912at2"/>